<evidence type="ECO:0000313" key="6">
    <source>
        <dbReference type="EMBL" id="KAE9230090.1"/>
    </source>
</evidence>
<evidence type="ECO:0000313" key="15">
    <source>
        <dbReference type="Proteomes" id="UP000441208"/>
    </source>
</evidence>
<evidence type="ECO:0000313" key="2">
    <source>
        <dbReference type="EMBL" id="KAE8944465.1"/>
    </source>
</evidence>
<name>A0A6A3FF72_9STRA</name>
<accession>A0A6A3FF72</accession>
<proteinExistence type="predicted"/>
<evidence type="ECO:0000313" key="16">
    <source>
        <dbReference type="Proteomes" id="UP000460718"/>
    </source>
</evidence>
<feature type="chain" id="PRO_5036163811" description="Secreted protein" evidence="1">
    <location>
        <begin position="18"/>
        <end position="98"/>
    </location>
</feature>
<evidence type="ECO:0000313" key="3">
    <source>
        <dbReference type="EMBL" id="KAE9001179.1"/>
    </source>
</evidence>
<evidence type="ECO:0000313" key="4">
    <source>
        <dbReference type="EMBL" id="KAE9132695.1"/>
    </source>
</evidence>
<evidence type="ECO:0008006" key="18">
    <source>
        <dbReference type="Google" id="ProtNLM"/>
    </source>
</evidence>
<dbReference type="EMBL" id="QXGB01000108">
    <property type="protein sequence ID" value="KAE9230090.1"/>
    <property type="molecule type" value="Genomic_DNA"/>
</dbReference>
<evidence type="ECO:0000313" key="8">
    <source>
        <dbReference type="EMBL" id="KAE9322173.1"/>
    </source>
</evidence>
<evidence type="ECO:0000313" key="7">
    <source>
        <dbReference type="EMBL" id="KAE9254197.1"/>
    </source>
</evidence>
<protein>
    <recommendedName>
        <fullName evidence="18">Secreted protein</fullName>
    </recommendedName>
</protein>
<dbReference type="EMBL" id="QXGA01000094">
    <property type="protein sequence ID" value="KAE9152727.1"/>
    <property type="molecule type" value="Genomic_DNA"/>
</dbReference>
<dbReference type="Proteomes" id="UP000460718">
    <property type="component" value="Unassembled WGS sequence"/>
</dbReference>
<evidence type="ECO:0000313" key="5">
    <source>
        <dbReference type="EMBL" id="KAE9152727.1"/>
    </source>
</evidence>
<dbReference type="EMBL" id="QXFY01000538">
    <property type="protein sequence ID" value="KAE9341524.1"/>
    <property type="molecule type" value="Genomic_DNA"/>
</dbReference>
<dbReference type="Proteomes" id="UP000429523">
    <property type="component" value="Unassembled WGS sequence"/>
</dbReference>
<dbReference type="Proteomes" id="UP000437068">
    <property type="component" value="Unassembled WGS sequence"/>
</dbReference>
<dbReference type="Proteomes" id="UP000440732">
    <property type="component" value="Unassembled WGS sequence"/>
</dbReference>
<evidence type="ECO:0000313" key="9">
    <source>
        <dbReference type="EMBL" id="KAE9341524.1"/>
    </source>
</evidence>
<dbReference type="Proteomes" id="UP000433483">
    <property type="component" value="Unassembled WGS sequence"/>
</dbReference>
<dbReference type="Proteomes" id="UP000441208">
    <property type="component" value="Unassembled WGS sequence"/>
</dbReference>
<evidence type="ECO:0000256" key="1">
    <source>
        <dbReference type="SAM" id="SignalP"/>
    </source>
</evidence>
<dbReference type="EMBL" id="QXGD01000081">
    <property type="protein sequence ID" value="KAE9254197.1"/>
    <property type="molecule type" value="Genomic_DNA"/>
</dbReference>
<evidence type="ECO:0000313" key="13">
    <source>
        <dbReference type="Proteomes" id="UP000440367"/>
    </source>
</evidence>
<evidence type="ECO:0000313" key="12">
    <source>
        <dbReference type="Proteomes" id="UP000437068"/>
    </source>
</evidence>
<evidence type="ECO:0000313" key="11">
    <source>
        <dbReference type="Proteomes" id="UP000433483"/>
    </source>
</evidence>
<sequence>MYVVYLLIMATIKISKSLHVATTCVGSRQETQYLVHVCTMVLTNPGYSVFGTVSCPCCKTNALSCICRNAKVFRPIMFHHSRTKNKTFCWVTNKRWQV</sequence>
<gene>
    <name evidence="8" type="ORF">PF001_g4526</name>
    <name evidence="7" type="ORF">PF002_g2973</name>
    <name evidence="6" type="ORF">PF005_g3604</name>
    <name evidence="5" type="ORF">PF006_g3063</name>
    <name evidence="4" type="ORF">PF007_g3615</name>
    <name evidence="9" type="ORF">PF008_g10589</name>
    <name evidence="2" type="ORF">PF009_g5835</name>
    <name evidence="3" type="ORF">PF011_g13854</name>
</gene>
<dbReference type="EMBL" id="QXFZ01000109">
    <property type="protein sequence ID" value="KAE9132695.1"/>
    <property type="molecule type" value="Genomic_DNA"/>
</dbReference>
<feature type="signal peptide" evidence="1">
    <location>
        <begin position="1"/>
        <end position="17"/>
    </location>
</feature>
<evidence type="ECO:0000313" key="14">
    <source>
        <dbReference type="Proteomes" id="UP000440732"/>
    </source>
</evidence>
<dbReference type="EMBL" id="QXGF01000202">
    <property type="protein sequence ID" value="KAE8944465.1"/>
    <property type="molecule type" value="Genomic_DNA"/>
</dbReference>
<evidence type="ECO:0000313" key="10">
    <source>
        <dbReference type="Proteomes" id="UP000429523"/>
    </source>
</evidence>
<dbReference type="Proteomes" id="UP000440367">
    <property type="component" value="Unassembled WGS sequence"/>
</dbReference>
<dbReference type="AlphaFoldDB" id="A0A6A3FF72"/>
<keyword evidence="11" id="KW-1185">Reference proteome</keyword>
<dbReference type="EMBL" id="QXGE01000158">
    <property type="protein sequence ID" value="KAE9322173.1"/>
    <property type="molecule type" value="Genomic_DNA"/>
</dbReference>
<organism evidence="2 10">
    <name type="scientific">Phytophthora fragariae</name>
    <dbReference type="NCBI Taxonomy" id="53985"/>
    <lineage>
        <taxon>Eukaryota</taxon>
        <taxon>Sar</taxon>
        <taxon>Stramenopiles</taxon>
        <taxon>Oomycota</taxon>
        <taxon>Peronosporomycetes</taxon>
        <taxon>Peronosporales</taxon>
        <taxon>Peronosporaceae</taxon>
        <taxon>Phytophthora</taxon>
    </lineage>
</organism>
<dbReference type="EMBL" id="QXFW01000872">
    <property type="protein sequence ID" value="KAE9001179.1"/>
    <property type="molecule type" value="Genomic_DNA"/>
</dbReference>
<keyword evidence="1" id="KW-0732">Signal</keyword>
<reference evidence="10 11" key="1">
    <citation type="submission" date="2018-08" db="EMBL/GenBank/DDBJ databases">
        <title>Genomic investigation of the strawberry pathogen Phytophthora fragariae indicates pathogenicity is determined by transcriptional variation in three key races.</title>
        <authorList>
            <person name="Adams T.M."/>
            <person name="Armitage A.D."/>
            <person name="Sobczyk M.K."/>
            <person name="Bates H.J."/>
            <person name="Dunwell J.M."/>
            <person name="Nellist C.F."/>
            <person name="Harrison R.J."/>
        </authorList>
    </citation>
    <scope>NUCLEOTIDE SEQUENCE [LARGE SCALE GENOMIC DNA]</scope>
    <source>
        <strain evidence="8 12">A4</strain>
        <strain evidence="7 13">BC-1</strain>
        <strain evidence="6 11">NOV-27</strain>
        <strain evidence="5 14">NOV-5</strain>
        <strain evidence="4 15">NOV-71</strain>
        <strain evidence="9 17">NOV-77</strain>
        <strain evidence="2 10">NOV-9</strain>
        <strain evidence="3 16">SCRP245</strain>
    </source>
</reference>
<dbReference type="Proteomes" id="UP000486351">
    <property type="component" value="Unassembled WGS sequence"/>
</dbReference>
<comment type="caution">
    <text evidence="2">The sequence shown here is derived from an EMBL/GenBank/DDBJ whole genome shotgun (WGS) entry which is preliminary data.</text>
</comment>
<evidence type="ECO:0000313" key="17">
    <source>
        <dbReference type="Proteomes" id="UP000486351"/>
    </source>
</evidence>